<protein>
    <submittedName>
        <fullName evidence="2">DUF3846 domain-containing protein</fullName>
    </submittedName>
</protein>
<sequence length="165" mass="19081">MKEFKKSHTEEQAQDDKKIRVLIIEPGKVPYEKRIENDYRAMQKVVDGCIEYVDLPEPDCHLYCNDEGKLNGLLGNRRLDHGDIICGTFLICAHNDEGEDISLSDEQLHRYTERFREPEQYTDEEAHHVEYKIGIIPPAGNDTEDVLRMLGLLSDGSDETDEMER</sequence>
<evidence type="ECO:0000313" key="2">
    <source>
        <dbReference type="EMBL" id="QNK42204.1"/>
    </source>
</evidence>
<gene>
    <name evidence="2" type="ORF">HCR03_08340</name>
</gene>
<dbReference type="AlphaFoldDB" id="A0A7G8TF13"/>
<dbReference type="Proteomes" id="UP000515909">
    <property type="component" value="Chromosome"/>
</dbReference>
<evidence type="ECO:0000259" key="1">
    <source>
        <dbReference type="Pfam" id="PF12957"/>
    </source>
</evidence>
<feature type="domain" description="DUF3846" evidence="1">
    <location>
        <begin position="19"/>
        <end position="115"/>
    </location>
</feature>
<reference evidence="2 3" key="1">
    <citation type="submission" date="2020-08" db="EMBL/GenBank/DDBJ databases">
        <title>The isolate Caproiciproducens sp. 7D4C2 produces n-caproate at mildly acidic conditions from hexoses: genome and rBOX comparison with related strains and chain-elongating bacteria.</title>
        <authorList>
            <person name="Esquivel-Elizondo S."/>
            <person name="Bagci C."/>
            <person name="Temovska M."/>
            <person name="Jeon B.S."/>
            <person name="Bessarab I."/>
            <person name="Williams R.B.H."/>
            <person name="Huson D.H."/>
            <person name="Angenent L.T."/>
        </authorList>
    </citation>
    <scope>NUCLEOTIDE SEQUENCE [LARGE SCALE GENOMIC DNA]</scope>
    <source>
        <strain evidence="2 3">7D4C2</strain>
    </source>
</reference>
<dbReference type="EMBL" id="CP060286">
    <property type="protein sequence ID" value="QNK42204.1"/>
    <property type="molecule type" value="Genomic_DNA"/>
</dbReference>
<accession>A0A7G8TF13</accession>
<dbReference type="Pfam" id="PF12957">
    <property type="entry name" value="DUF3846"/>
    <property type="match status" value="1"/>
</dbReference>
<dbReference type="InterPro" id="IPR024559">
    <property type="entry name" value="DUF3846"/>
</dbReference>
<evidence type="ECO:0000313" key="3">
    <source>
        <dbReference type="Proteomes" id="UP000515909"/>
    </source>
</evidence>
<organism evidence="2 3">
    <name type="scientific">Caproicibacter fermentans</name>
    <dbReference type="NCBI Taxonomy" id="2576756"/>
    <lineage>
        <taxon>Bacteria</taxon>
        <taxon>Bacillati</taxon>
        <taxon>Bacillota</taxon>
        <taxon>Clostridia</taxon>
        <taxon>Eubacteriales</taxon>
        <taxon>Acutalibacteraceae</taxon>
        <taxon>Caproicibacter</taxon>
    </lineage>
</organism>
<dbReference type="RefSeq" id="WP_187037593.1">
    <property type="nucleotide sequence ID" value="NZ_CP060286.1"/>
</dbReference>
<proteinExistence type="predicted"/>
<name>A0A7G8TF13_9FIRM</name>
<dbReference type="KEGG" id="cfem:HCR03_08340"/>